<evidence type="ECO:0000313" key="2">
    <source>
        <dbReference type="EMBL" id="GIQ66050.1"/>
    </source>
</evidence>
<protein>
    <recommendedName>
        <fullName evidence="1">N-acetyltransferase domain-containing protein</fullName>
    </recommendedName>
</protein>
<evidence type="ECO:0000259" key="1">
    <source>
        <dbReference type="PROSITE" id="PS51186"/>
    </source>
</evidence>
<gene>
    <name evidence="2" type="ORF">PACILC2_46180</name>
</gene>
<proteinExistence type="predicted"/>
<dbReference type="Proteomes" id="UP000680304">
    <property type="component" value="Unassembled WGS sequence"/>
</dbReference>
<dbReference type="InterPro" id="IPR016181">
    <property type="entry name" value="Acyl_CoA_acyltransferase"/>
</dbReference>
<comment type="caution">
    <text evidence="2">The sequence shown here is derived from an EMBL/GenBank/DDBJ whole genome shotgun (WGS) entry which is preliminary data.</text>
</comment>
<dbReference type="CDD" id="cd04301">
    <property type="entry name" value="NAT_SF"/>
    <property type="match status" value="1"/>
</dbReference>
<dbReference type="Gene3D" id="3.40.630.30">
    <property type="match status" value="1"/>
</dbReference>
<dbReference type="EMBL" id="BOVJ01000164">
    <property type="protein sequence ID" value="GIQ66050.1"/>
    <property type="molecule type" value="Genomic_DNA"/>
</dbReference>
<name>A0ABQ4NCZ8_9BACL</name>
<sequence>MNMRIKLMTPEEWPIYQSRIVAFAVRYGDRRLTAAALKRLRQLEPSALVPVPAEETPSSAIIVALQDGKLTGFAFAEGAGEKTCIVVTHPDSRGLGIASQLLLRLRSYFGRLSCRVASDNAASMAACFNAGMIAVGLSPGPTGKPTLRFETPDSIPAKS</sequence>
<reference evidence="2 3" key="1">
    <citation type="submission" date="2021-04" db="EMBL/GenBank/DDBJ databases">
        <title>Draft genome sequence of Paenibacillus cisolokensis, LC2-13A.</title>
        <authorList>
            <person name="Uke A."/>
            <person name="Chhe C."/>
            <person name="Baramee S."/>
            <person name="Kosugi A."/>
        </authorList>
    </citation>
    <scope>NUCLEOTIDE SEQUENCE [LARGE SCALE GENOMIC DNA]</scope>
    <source>
        <strain evidence="2 3">LC2-13A</strain>
    </source>
</reference>
<dbReference type="InterPro" id="IPR000182">
    <property type="entry name" value="GNAT_dom"/>
</dbReference>
<accession>A0ABQ4NCZ8</accession>
<dbReference type="Pfam" id="PF13508">
    <property type="entry name" value="Acetyltransf_7"/>
    <property type="match status" value="1"/>
</dbReference>
<keyword evidence="3" id="KW-1185">Reference proteome</keyword>
<dbReference type="PROSITE" id="PS51186">
    <property type="entry name" value="GNAT"/>
    <property type="match status" value="1"/>
</dbReference>
<evidence type="ECO:0000313" key="3">
    <source>
        <dbReference type="Proteomes" id="UP000680304"/>
    </source>
</evidence>
<dbReference type="SUPFAM" id="SSF55729">
    <property type="entry name" value="Acyl-CoA N-acyltransferases (Nat)"/>
    <property type="match status" value="1"/>
</dbReference>
<organism evidence="2 3">
    <name type="scientific">Paenibacillus cisolokensis</name>
    <dbReference type="NCBI Taxonomy" id="1658519"/>
    <lineage>
        <taxon>Bacteria</taxon>
        <taxon>Bacillati</taxon>
        <taxon>Bacillota</taxon>
        <taxon>Bacilli</taxon>
        <taxon>Bacillales</taxon>
        <taxon>Paenibacillaceae</taxon>
        <taxon>Paenibacillus</taxon>
    </lineage>
</organism>
<feature type="domain" description="N-acetyltransferase" evidence="1">
    <location>
        <begin position="3"/>
        <end position="158"/>
    </location>
</feature>